<accession>A0A5Q4VF90</accession>
<dbReference type="Gene3D" id="1.10.357.10">
    <property type="entry name" value="Tetracycline Repressor, domain 2"/>
    <property type="match status" value="1"/>
</dbReference>
<dbReference type="GO" id="GO:0003677">
    <property type="term" value="F:DNA binding"/>
    <property type="evidence" value="ECO:0007669"/>
    <property type="project" value="UniProtKB-UniRule"/>
</dbReference>
<dbReference type="InterPro" id="IPR009057">
    <property type="entry name" value="Homeodomain-like_sf"/>
</dbReference>
<feature type="domain" description="HTH tetR-type" evidence="3">
    <location>
        <begin position="39"/>
        <end position="99"/>
    </location>
</feature>
<dbReference type="Proteomes" id="UP000321899">
    <property type="component" value="Unassembled WGS sequence"/>
</dbReference>
<proteinExistence type="predicted"/>
<reference evidence="4 5" key="1">
    <citation type="submission" date="2019-06" db="EMBL/GenBank/DDBJ databases">
        <title>Desulfobotulus mexicanus sp. nov., a novel sulfate-reducing bacterium isolated from the sediment of an alkaline crater lake in Mexico.</title>
        <authorList>
            <person name="Hirschler-Rea A."/>
        </authorList>
    </citation>
    <scope>NUCLEOTIDE SEQUENCE [LARGE SCALE GENOMIC DNA]</scope>
    <source>
        <strain evidence="4 5">PAR22N</strain>
    </source>
</reference>
<organism evidence="4 5">
    <name type="scientific">Desulfobotulus mexicanus</name>
    <dbReference type="NCBI Taxonomy" id="2586642"/>
    <lineage>
        <taxon>Bacteria</taxon>
        <taxon>Pseudomonadati</taxon>
        <taxon>Thermodesulfobacteriota</taxon>
        <taxon>Desulfobacteria</taxon>
        <taxon>Desulfobacterales</taxon>
        <taxon>Desulfobacteraceae</taxon>
        <taxon>Desulfobotulus</taxon>
    </lineage>
</organism>
<keyword evidence="5" id="KW-1185">Reference proteome</keyword>
<evidence type="ECO:0000313" key="5">
    <source>
        <dbReference type="Proteomes" id="UP000321899"/>
    </source>
</evidence>
<evidence type="ECO:0000259" key="3">
    <source>
        <dbReference type="PROSITE" id="PS50977"/>
    </source>
</evidence>
<dbReference type="PRINTS" id="PR00455">
    <property type="entry name" value="HTHTETR"/>
</dbReference>
<comment type="caution">
    <text evidence="4">The sequence shown here is derived from an EMBL/GenBank/DDBJ whole genome shotgun (WGS) entry which is preliminary data.</text>
</comment>
<dbReference type="PANTHER" id="PTHR43479">
    <property type="entry name" value="ACREF/ENVCD OPERON REPRESSOR-RELATED"/>
    <property type="match status" value="1"/>
</dbReference>
<evidence type="ECO:0000256" key="2">
    <source>
        <dbReference type="PROSITE-ProRule" id="PRU00335"/>
    </source>
</evidence>
<name>A0A5Q4VF90_9BACT</name>
<dbReference type="SUPFAM" id="SSF46689">
    <property type="entry name" value="Homeodomain-like"/>
    <property type="match status" value="1"/>
</dbReference>
<dbReference type="PANTHER" id="PTHR43479:SF11">
    <property type="entry name" value="ACREF_ENVCD OPERON REPRESSOR-RELATED"/>
    <property type="match status" value="1"/>
</dbReference>
<keyword evidence="1 2" id="KW-0238">DNA-binding</keyword>
<dbReference type="EMBL" id="VDMB01000003">
    <property type="protein sequence ID" value="TYT75633.1"/>
    <property type="molecule type" value="Genomic_DNA"/>
</dbReference>
<dbReference type="OrthoDB" id="9809994at2"/>
<dbReference type="InterPro" id="IPR050624">
    <property type="entry name" value="HTH-type_Tx_Regulator"/>
</dbReference>
<dbReference type="Pfam" id="PF00440">
    <property type="entry name" value="TetR_N"/>
    <property type="match status" value="1"/>
</dbReference>
<sequence>MKNMCFIRSNIVIFSTLKQWRIPMSGLAPSLSRKEREFIQRRESILNTALSLFAEKGFHQVSMSEIAKESEFSVGSLYNFFPNKEALYKAMILEKTGGVCRQLDHVINCDSDEFTKICRWIEKKIELYRENIGIFRLFLSETMGINAIVRSQISILLKDKQHKLREDLAVLFSAAMEKKLLPPMGEPIVLAIALDGICNALLNAEEEIPFKKNIDADTILHIFFGNILSSQQKNDQQKVLFHQNPTTAPPS</sequence>
<dbReference type="AlphaFoldDB" id="A0A5Q4VF90"/>
<evidence type="ECO:0000313" key="4">
    <source>
        <dbReference type="EMBL" id="TYT75633.1"/>
    </source>
</evidence>
<dbReference type="PROSITE" id="PS50977">
    <property type="entry name" value="HTH_TETR_2"/>
    <property type="match status" value="1"/>
</dbReference>
<protein>
    <submittedName>
        <fullName evidence="4">TetR/AcrR family transcriptional regulator</fullName>
    </submittedName>
</protein>
<dbReference type="InterPro" id="IPR001647">
    <property type="entry name" value="HTH_TetR"/>
</dbReference>
<gene>
    <name evidence="4" type="ORF">FIM25_04130</name>
</gene>
<feature type="DNA-binding region" description="H-T-H motif" evidence="2">
    <location>
        <begin position="62"/>
        <end position="81"/>
    </location>
</feature>
<evidence type="ECO:0000256" key="1">
    <source>
        <dbReference type="ARBA" id="ARBA00023125"/>
    </source>
</evidence>